<feature type="domain" description="Ketopantoate reductase C-terminal" evidence="7">
    <location>
        <begin position="216"/>
        <end position="358"/>
    </location>
</feature>
<dbReference type="NCBIfam" id="TIGR00745">
    <property type="entry name" value="apbA_panE"/>
    <property type="match status" value="1"/>
</dbReference>
<dbReference type="SUPFAM" id="SSF51735">
    <property type="entry name" value="NAD(P)-binding Rossmann-fold domains"/>
    <property type="match status" value="1"/>
</dbReference>
<keyword evidence="3" id="KW-0521">NADP</keyword>
<organism evidence="8 9">
    <name type="scientific">Reticulomyxa filosa</name>
    <dbReference type="NCBI Taxonomy" id="46433"/>
    <lineage>
        <taxon>Eukaryota</taxon>
        <taxon>Sar</taxon>
        <taxon>Rhizaria</taxon>
        <taxon>Retaria</taxon>
        <taxon>Foraminifera</taxon>
        <taxon>Monothalamids</taxon>
        <taxon>Reticulomyxidae</taxon>
        <taxon>Reticulomyxa</taxon>
    </lineage>
</organism>
<keyword evidence="9" id="KW-1185">Reference proteome</keyword>
<protein>
    <recommendedName>
        <fullName evidence="2">2-dehydropantoate 2-reductase</fullName>
        <ecNumber evidence="2">1.1.1.169</ecNumber>
    </recommendedName>
    <alternativeName>
        <fullName evidence="5">Ketopantoate reductase</fullName>
    </alternativeName>
</protein>
<dbReference type="PANTHER" id="PTHR43765">
    <property type="entry name" value="2-DEHYDROPANTOATE 2-REDUCTASE-RELATED"/>
    <property type="match status" value="1"/>
</dbReference>
<comment type="similarity">
    <text evidence="1">Belongs to the ketopantoate reductase family.</text>
</comment>
<dbReference type="GO" id="GO:0005737">
    <property type="term" value="C:cytoplasm"/>
    <property type="evidence" value="ECO:0007669"/>
    <property type="project" value="TreeGrafter"/>
</dbReference>
<gene>
    <name evidence="8" type="ORF">RFI_17598</name>
</gene>
<dbReference type="AlphaFoldDB" id="X6N2T3"/>
<dbReference type="Pfam" id="PF08546">
    <property type="entry name" value="ApbA_C"/>
    <property type="match status" value="1"/>
</dbReference>
<evidence type="ECO:0000256" key="3">
    <source>
        <dbReference type="ARBA" id="ARBA00022857"/>
    </source>
</evidence>
<dbReference type="InterPro" id="IPR008927">
    <property type="entry name" value="6-PGluconate_DH-like_C_sf"/>
</dbReference>
<dbReference type="InterPro" id="IPR003710">
    <property type="entry name" value="ApbA"/>
</dbReference>
<evidence type="ECO:0000256" key="2">
    <source>
        <dbReference type="ARBA" id="ARBA00013014"/>
    </source>
</evidence>
<dbReference type="InterPro" id="IPR036291">
    <property type="entry name" value="NAD(P)-bd_dom_sf"/>
</dbReference>
<dbReference type="InterPro" id="IPR013332">
    <property type="entry name" value="KPR_N"/>
</dbReference>
<dbReference type="InterPro" id="IPR013752">
    <property type="entry name" value="KPA_reductase"/>
</dbReference>
<dbReference type="OrthoDB" id="73846at2759"/>
<comment type="caution">
    <text evidence="8">The sequence shown here is derived from an EMBL/GenBank/DDBJ whole genome shotgun (WGS) entry which is preliminary data.</text>
</comment>
<evidence type="ECO:0000256" key="4">
    <source>
        <dbReference type="ARBA" id="ARBA00023002"/>
    </source>
</evidence>
<feature type="domain" description="Ketopantoate reductase N-terminal" evidence="6">
    <location>
        <begin position="69"/>
        <end position="151"/>
    </location>
</feature>
<proteinExistence type="inferred from homology"/>
<dbReference type="Proteomes" id="UP000023152">
    <property type="component" value="Unassembled WGS sequence"/>
</dbReference>
<evidence type="ECO:0000259" key="7">
    <source>
        <dbReference type="Pfam" id="PF08546"/>
    </source>
</evidence>
<dbReference type="GO" id="GO:0050661">
    <property type="term" value="F:NADP binding"/>
    <property type="evidence" value="ECO:0007669"/>
    <property type="project" value="TreeGrafter"/>
</dbReference>
<evidence type="ECO:0000313" key="8">
    <source>
        <dbReference type="EMBL" id="ETO19627.1"/>
    </source>
</evidence>
<evidence type="ECO:0000259" key="6">
    <source>
        <dbReference type="Pfam" id="PF02558"/>
    </source>
</evidence>
<dbReference type="Gene3D" id="1.10.1040.10">
    <property type="entry name" value="N-(1-d-carboxylethyl)-l-norvaline Dehydrogenase, domain 2"/>
    <property type="match status" value="1"/>
</dbReference>
<evidence type="ECO:0000256" key="1">
    <source>
        <dbReference type="ARBA" id="ARBA00007870"/>
    </source>
</evidence>
<dbReference type="InterPro" id="IPR013328">
    <property type="entry name" value="6PGD_dom2"/>
</dbReference>
<name>X6N2T3_RETFI</name>
<dbReference type="GO" id="GO:0008677">
    <property type="term" value="F:2-dehydropantoate 2-reductase activity"/>
    <property type="evidence" value="ECO:0007669"/>
    <property type="project" value="UniProtKB-EC"/>
</dbReference>
<dbReference type="SUPFAM" id="SSF48179">
    <property type="entry name" value="6-phosphogluconate dehydrogenase C-terminal domain-like"/>
    <property type="match status" value="1"/>
</dbReference>
<dbReference type="PANTHER" id="PTHR43765:SF2">
    <property type="entry name" value="2-DEHYDROPANTOATE 2-REDUCTASE"/>
    <property type="match status" value="1"/>
</dbReference>
<dbReference type="EC" id="1.1.1.169" evidence="2"/>
<accession>X6N2T3</accession>
<dbReference type="EMBL" id="ASPP01013465">
    <property type="protein sequence ID" value="ETO19627.1"/>
    <property type="molecule type" value="Genomic_DNA"/>
</dbReference>
<dbReference type="Pfam" id="PF02558">
    <property type="entry name" value="ApbA"/>
    <property type="match status" value="1"/>
</dbReference>
<dbReference type="Gene3D" id="3.40.50.720">
    <property type="entry name" value="NAD(P)-binding Rossmann-like Domain"/>
    <property type="match status" value="1"/>
</dbReference>
<sequence>MKNLLICGNSSLGTCLAHHVASRQPQLFYSSLFIRSCNGRQAEKCTMSKHSIKYHLKDERSEHSYIQALCGHHGNESNEVVSFDIAIIALKAHQIKDGVKKVLPFLHENSHIVLFHNGLGTADLVHAILPFEKQKSNLLIGTTTHGVTKLKASPLNTEVRQCSDTNALSSKCFTWVGPAHSNKRNKNTLNEIKSNCISIFDTCFPNTVFFEDHKKLMRKLWLKLCINAVINPLTAVHQVPNGSLLKDNKLETLAKRLCYEASRVLGAVADSYTVSSSDQREERGEEEEKQWRILSDPNYLWEQVSLVIKATELNQSSMLQDILHHRSTEIEFINGYIINTAHKFGISVPLHEEIVQQVLLKTSSFLEHKGNA</sequence>
<evidence type="ECO:0000256" key="5">
    <source>
        <dbReference type="ARBA" id="ARBA00032024"/>
    </source>
</evidence>
<evidence type="ECO:0000313" key="9">
    <source>
        <dbReference type="Proteomes" id="UP000023152"/>
    </source>
</evidence>
<reference evidence="8 9" key="1">
    <citation type="journal article" date="2013" name="Curr. Biol.">
        <title>The Genome of the Foraminiferan Reticulomyxa filosa.</title>
        <authorList>
            <person name="Glockner G."/>
            <person name="Hulsmann N."/>
            <person name="Schleicher M."/>
            <person name="Noegel A.A."/>
            <person name="Eichinger L."/>
            <person name="Gallinger C."/>
            <person name="Pawlowski J."/>
            <person name="Sierra R."/>
            <person name="Euteneuer U."/>
            <person name="Pillet L."/>
            <person name="Moustafa A."/>
            <person name="Platzer M."/>
            <person name="Groth M."/>
            <person name="Szafranski K."/>
            <person name="Schliwa M."/>
        </authorList>
    </citation>
    <scope>NUCLEOTIDE SEQUENCE [LARGE SCALE GENOMIC DNA]</scope>
</reference>
<keyword evidence="4" id="KW-0560">Oxidoreductase</keyword>
<dbReference type="InterPro" id="IPR050838">
    <property type="entry name" value="Ketopantoate_reductase"/>
</dbReference>
<dbReference type="GO" id="GO:0015940">
    <property type="term" value="P:pantothenate biosynthetic process"/>
    <property type="evidence" value="ECO:0007669"/>
    <property type="project" value="InterPro"/>
</dbReference>